<sequence>MERKERKGRSGEEGEKKYRDRQTDRTSFILPPPLPHSSSNPLHSTSPAPSHHSTPPTSTNQPTNLPAPHKSLQLHKRNYLRH</sequence>
<evidence type="ECO:0000256" key="1">
    <source>
        <dbReference type="SAM" id="MobiDB-lite"/>
    </source>
</evidence>
<gene>
    <name evidence="2" type="ORF">Pcinc_040362</name>
</gene>
<dbReference type="EMBL" id="JAWQEG010007108">
    <property type="protein sequence ID" value="KAK3853078.1"/>
    <property type="molecule type" value="Genomic_DNA"/>
</dbReference>
<proteinExistence type="predicted"/>
<dbReference type="AlphaFoldDB" id="A0AAE1EIP6"/>
<feature type="compositionally biased region" description="Low complexity" evidence="1">
    <location>
        <begin position="36"/>
        <end position="66"/>
    </location>
</feature>
<protein>
    <submittedName>
        <fullName evidence="2">Uncharacterized protein</fullName>
    </submittedName>
</protein>
<keyword evidence="3" id="KW-1185">Reference proteome</keyword>
<feature type="compositionally biased region" description="Basic residues" evidence="1">
    <location>
        <begin position="72"/>
        <end position="82"/>
    </location>
</feature>
<feature type="compositionally biased region" description="Basic and acidic residues" evidence="1">
    <location>
        <begin position="1"/>
        <end position="24"/>
    </location>
</feature>
<feature type="region of interest" description="Disordered" evidence="1">
    <location>
        <begin position="1"/>
        <end position="82"/>
    </location>
</feature>
<accession>A0AAE1EIP6</accession>
<comment type="caution">
    <text evidence="2">The sequence shown here is derived from an EMBL/GenBank/DDBJ whole genome shotgun (WGS) entry which is preliminary data.</text>
</comment>
<name>A0AAE1EIP6_PETCI</name>
<organism evidence="2 3">
    <name type="scientific">Petrolisthes cinctipes</name>
    <name type="common">Flat porcelain crab</name>
    <dbReference type="NCBI Taxonomy" id="88211"/>
    <lineage>
        <taxon>Eukaryota</taxon>
        <taxon>Metazoa</taxon>
        <taxon>Ecdysozoa</taxon>
        <taxon>Arthropoda</taxon>
        <taxon>Crustacea</taxon>
        <taxon>Multicrustacea</taxon>
        <taxon>Malacostraca</taxon>
        <taxon>Eumalacostraca</taxon>
        <taxon>Eucarida</taxon>
        <taxon>Decapoda</taxon>
        <taxon>Pleocyemata</taxon>
        <taxon>Anomura</taxon>
        <taxon>Galatheoidea</taxon>
        <taxon>Porcellanidae</taxon>
        <taxon>Petrolisthes</taxon>
    </lineage>
</organism>
<evidence type="ECO:0000313" key="2">
    <source>
        <dbReference type="EMBL" id="KAK3853078.1"/>
    </source>
</evidence>
<dbReference type="Proteomes" id="UP001286313">
    <property type="component" value="Unassembled WGS sequence"/>
</dbReference>
<evidence type="ECO:0000313" key="3">
    <source>
        <dbReference type="Proteomes" id="UP001286313"/>
    </source>
</evidence>
<reference evidence="2" key="1">
    <citation type="submission" date="2023-10" db="EMBL/GenBank/DDBJ databases">
        <title>Genome assemblies of two species of porcelain crab, Petrolisthes cinctipes and Petrolisthes manimaculis (Anomura: Porcellanidae).</title>
        <authorList>
            <person name="Angst P."/>
        </authorList>
    </citation>
    <scope>NUCLEOTIDE SEQUENCE</scope>
    <source>
        <strain evidence="2">PB745_01</strain>
        <tissue evidence="2">Gill</tissue>
    </source>
</reference>